<evidence type="ECO:0000313" key="4">
    <source>
        <dbReference type="EMBL" id="AFZ80910.1"/>
    </source>
</evidence>
<dbReference type="SUPFAM" id="SSF50978">
    <property type="entry name" value="WD40 repeat-like"/>
    <property type="match status" value="1"/>
</dbReference>
<organism evidence="4 5">
    <name type="scientific">Theileria equi strain WA</name>
    <dbReference type="NCBI Taxonomy" id="1537102"/>
    <lineage>
        <taxon>Eukaryota</taxon>
        <taxon>Sar</taxon>
        <taxon>Alveolata</taxon>
        <taxon>Apicomplexa</taxon>
        <taxon>Aconoidasida</taxon>
        <taxon>Piroplasmida</taxon>
        <taxon>Theileriidae</taxon>
        <taxon>Theileria</taxon>
    </lineage>
</organism>
<evidence type="ECO:0000256" key="1">
    <source>
        <dbReference type="ARBA" id="ARBA00022574"/>
    </source>
</evidence>
<dbReference type="PANTHER" id="PTHR19848:SF8">
    <property type="entry name" value="F-BOX AND WD REPEAT DOMAIN CONTAINING 7"/>
    <property type="match status" value="1"/>
</dbReference>
<dbReference type="InterPro" id="IPR036322">
    <property type="entry name" value="WD40_repeat_dom_sf"/>
</dbReference>
<dbReference type="InterPro" id="IPR015943">
    <property type="entry name" value="WD40/YVTN_repeat-like_dom_sf"/>
</dbReference>
<keyword evidence="1 3" id="KW-0853">WD repeat</keyword>
<dbReference type="Pfam" id="PF00400">
    <property type="entry name" value="WD40"/>
    <property type="match status" value="1"/>
</dbReference>
<dbReference type="RefSeq" id="XP_004830576.1">
    <property type="nucleotide sequence ID" value="XM_004830519.1"/>
</dbReference>
<dbReference type="Gene3D" id="2.130.10.10">
    <property type="entry name" value="YVTN repeat-like/Quinoprotein amine dehydrogenase"/>
    <property type="match status" value="2"/>
</dbReference>
<proteinExistence type="predicted"/>
<dbReference type="GeneID" id="15806493"/>
<keyword evidence="2" id="KW-0677">Repeat</keyword>
<dbReference type="OrthoDB" id="6252103at2759"/>
<evidence type="ECO:0000313" key="5">
    <source>
        <dbReference type="Proteomes" id="UP000031512"/>
    </source>
</evidence>
<dbReference type="STRING" id="1537102.L0AZD7"/>
<accession>L0AZD7</accession>
<sequence length="343" mass="36662">MWNNEKIIAVGGSGALLLDSDGRVQQTLTTESLLCNANGAAISASQICVSLLDKAKLVFLSSNQTFRASVPEVVTSIAFSKSGEILYAGGKSGRLLIWQTRTGALLHSGQIFYTAITGLDVDSSSLLLSSASGDLHLINLVELFMNKGDQGMITGVTIDMNLGVAEKKESGTNYVGHSAHVVGVLNLLHGPLENDVSFVSVSRDKNLRLWHHTKQNSIKSIFIDHTPMSLSKSICGGKCFIPCEDGVVVIVDLKNLKVSELTGHIGPVSGCVESRNLVTCALDGIRIWNINSKICLSHHQTCTGISKLFICDGIPRNPNKPSPLKTTNTGDNCDSYIGISLNI</sequence>
<dbReference type="Proteomes" id="UP000031512">
    <property type="component" value="Chromosome 3"/>
</dbReference>
<dbReference type="AlphaFoldDB" id="L0AZD7"/>
<evidence type="ECO:0000256" key="2">
    <source>
        <dbReference type="ARBA" id="ARBA00022737"/>
    </source>
</evidence>
<dbReference type="eggNOG" id="ENOG502SWXI">
    <property type="taxonomic scope" value="Eukaryota"/>
</dbReference>
<dbReference type="PROSITE" id="PS50082">
    <property type="entry name" value="WD_REPEATS_2"/>
    <property type="match status" value="1"/>
</dbReference>
<name>L0AZD7_THEEQ</name>
<dbReference type="KEGG" id="beq:BEWA_003180"/>
<dbReference type="PANTHER" id="PTHR19848">
    <property type="entry name" value="WD40 REPEAT PROTEIN"/>
    <property type="match status" value="1"/>
</dbReference>
<feature type="repeat" description="WD" evidence="3">
    <location>
        <begin position="74"/>
        <end position="108"/>
    </location>
</feature>
<gene>
    <name evidence="4" type="ORF">BEWA_003180</name>
</gene>
<dbReference type="SMART" id="SM00320">
    <property type="entry name" value="WD40"/>
    <property type="match status" value="4"/>
</dbReference>
<dbReference type="VEuPathDB" id="PiroplasmaDB:BEWA_003180"/>
<evidence type="ECO:0000256" key="3">
    <source>
        <dbReference type="PROSITE-ProRule" id="PRU00221"/>
    </source>
</evidence>
<dbReference type="InterPro" id="IPR001680">
    <property type="entry name" value="WD40_rpt"/>
</dbReference>
<dbReference type="EMBL" id="CP001670">
    <property type="protein sequence ID" value="AFZ80910.1"/>
    <property type="molecule type" value="Genomic_DNA"/>
</dbReference>
<keyword evidence="5" id="KW-1185">Reference proteome</keyword>
<reference evidence="4 5" key="1">
    <citation type="journal article" date="2012" name="BMC Genomics">
        <title>Comparative genomic analysis and phylogenetic position of Theileria equi.</title>
        <authorList>
            <person name="Kappmeyer L.S."/>
            <person name="Thiagarajan M."/>
            <person name="Herndon D.R."/>
            <person name="Ramsay J.D."/>
            <person name="Caler E."/>
            <person name="Djikeng A."/>
            <person name="Gillespie J.J."/>
            <person name="Lau A.O."/>
            <person name="Roalson E.H."/>
            <person name="Silva J.C."/>
            <person name="Silva M.G."/>
            <person name="Suarez C.E."/>
            <person name="Ueti M.W."/>
            <person name="Nene V.M."/>
            <person name="Mealey R.H."/>
            <person name="Knowles D.P."/>
            <person name="Brayton K.A."/>
        </authorList>
    </citation>
    <scope>NUCLEOTIDE SEQUENCE [LARGE SCALE GENOMIC DNA]</scope>
    <source>
        <strain evidence="4 5">WA</strain>
    </source>
</reference>
<protein>
    <submittedName>
        <fullName evidence="4">Uncharacterized protein</fullName>
    </submittedName>
</protein>